<dbReference type="PANTHER" id="PTHR48104:SF30">
    <property type="entry name" value="METACASPASE-1"/>
    <property type="match status" value="1"/>
</dbReference>
<comment type="similarity">
    <text evidence="1">Belongs to the peptidase C14B family.</text>
</comment>
<name>A0A165FWA3_EXIGL</name>
<dbReference type="InterPro" id="IPR050452">
    <property type="entry name" value="Metacaspase"/>
</dbReference>
<organism evidence="3 4">
    <name type="scientific">Exidia glandulosa HHB12029</name>
    <dbReference type="NCBI Taxonomy" id="1314781"/>
    <lineage>
        <taxon>Eukaryota</taxon>
        <taxon>Fungi</taxon>
        <taxon>Dikarya</taxon>
        <taxon>Basidiomycota</taxon>
        <taxon>Agaricomycotina</taxon>
        <taxon>Agaricomycetes</taxon>
        <taxon>Auriculariales</taxon>
        <taxon>Exidiaceae</taxon>
        <taxon>Exidia</taxon>
    </lineage>
</organism>
<proteinExistence type="inferred from homology"/>
<reference evidence="3 4" key="1">
    <citation type="journal article" date="2016" name="Mol. Biol. Evol.">
        <title>Comparative Genomics of Early-Diverging Mushroom-Forming Fungi Provides Insights into the Origins of Lignocellulose Decay Capabilities.</title>
        <authorList>
            <person name="Nagy L.G."/>
            <person name="Riley R."/>
            <person name="Tritt A."/>
            <person name="Adam C."/>
            <person name="Daum C."/>
            <person name="Floudas D."/>
            <person name="Sun H."/>
            <person name="Yadav J.S."/>
            <person name="Pangilinan J."/>
            <person name="Larsson K.H."/>
            <person name="Matsuura K."/>
            <person name="Barry K."/>
            <person name="Labutti K."/>
            <person name="Kuo R."/>
            <person name="Ohm R.A."/>
            <person name="Bhattacharya S.S."/>
            <person name="Shirouzu T."/>
            <person name="Yoshinaga Y."/>
            <person name="Martin F.M."/>
            <person name="Grigoriev I.V."/>
            <person name="Hibbett D.S."/>
        </authorList>
    </citation>
    <scope>NUCLEOTIDE SEQUENCE [LARGE SCALE GENOMIC DNA]</scope>
    <source>
        <strain evidence="3 4">HHB12029</strain>
    </source>
</reference>
<accession>A0A165FWA3</accession>
<dbReference type="InterPro" id="IPR011600">
    <property type="entry name" value="Pept_C14_caspase"/>
</dbReference>
<dbReference type="GO" id="GO:0006508">
    <property type="term" value="P:proteolysis"/>
    <property type="evidence" value="ECO:0007669"/>
    <property type="project" value="InterPro"/>
</dbReference>
<dbReference type="GO" id="GO:0004197">
    <property type="term" value="F:cysteine-type endopeptidase activity"/>
    <property type="evidence" value="ECO:0007669"/>
    <property type="project" value="InterPro"/>
</dbReference>
<dbReference type="PANTHER" id="PTHR48104">
    <property type="entry name" value="METACASPASE-4"/>
    <property type="match status" value="1"/>
</dbReference>
<gene>
    <name evidence="3" type="ORF">EXIGLDRAFT_721201</name>
</gene>
<dbReference type="Proteomes" id="UP000077266">
    <property type="component" value="Unassembled WGS sequence"/>
</dbReference>
<evidence type="ECO:0000259" key="2">
    <source>
        <dbReference type="Pfam" id="PF00656"/>
    </source>
</evidence>
<evidence type="ECO:0000256" key="1">
    <source>
        <dbReference type="ARBA" id="ARBA00009005"/>
    </source>
</evidence>
<evidence type="ECO:0000313" key="3">
    <source>
        <dbReference type="EMBL" id="KZV89627.1"/>
    </source>
</evidence>
<keyword evidence="4" id="KW-1185">Reference proteome</keyword>
<dbReference type="OrthoDB" id="3223806at2759"/>
<protein>
    <recommendedName>
        <fullName evidence="2">Peptidase C14 caspase domain-containing protein</fullName>
    </recommendedName>
</protein>
<sequence length="422" mass="47074">MFPSTDETRFRLLGQRIGKAKTSGVKAVKRAGTFCSERAALLVPNRQPQERHRRAVIVACGYNEGAQFRSTEEIREGVAGPSRVAAPAVEKSLLVPTPVIRNKATGEYLAPLQPAHIDAYNLRKMLKHTFEFRDENIELLIDSGDPKTSTASWPTRNNILAAIKQLVKNAPAGSSFVFAFIGHGAQQPNLDGEEEDGFDELIIAADGENIKDDELNALLVKAVPDGCMLTALIDSCHSGTAMDTKYTFRVDDRKRVVPYNLGLRKVYRRVLYCDFMREPLKWLRDKEVLATPPRKICLFSACRDEETAMEFKSGYTLVDLIVKIVAQKGKMTSKDLLIALDHEFEKVAAHMRKQPKYKPQHPLFGTEDGVQALEYNFVIDHQQRPSASQTHSAPAVPGRPRLWTRMLSAGKSTLVKPMSSVV</sequence>
<evidence type="ECO:0000313" key="4">
    <source>
        <dbReference type="Proteomes" id="UP000077266"/>
    </source>
</evidence>
<feature type="domain" description="Peptidase C14 caspase" evidence="2">
    <location>
        <begin position="109"/>
        <end position="353"/>
    </location>
</feature>
<dbReference type="EMBL" id="KV426068">
    <property type="protein sequence ID" value="KZV89627.1"/>
    <property type="molecule type" value="Genomic_DNA"/>
</dbReference>
<dbReference type="AlphaFoldDB" id="A0A165FWA3"/>
<dbReference type="InParanoid" id="A0A165FWA3"/>
<dbReference type="Pfam" id="PF00656">
    <property type="entry name" value="Peptidase_C14"/>
    <property type="match status" value="1"/>
</dbReference>
<dbReference type="GO" id="GO:0005737">
    <property type="term" value="C:cytoplasm"/>
    <property type="evidence" value="ECO:0007669"/>
    <property type="project" value="TreeGrafter"/>
</dbReference>
<dbReference type="Gene3D" id="3.40.50.12660">
    <property type="match status" value="1"/>
</dbReference>